<dbReference type="CDD" id="cd11685">
    <property type="entry name" value="UEV_TSG101-like"/>
    <property type="match status" value="1"/>
</dbReference>
<evidence type="ECO:0000259" key="10">
    <source>
        <dbReference type="PROSITE" id="PS51312"/>
    </source>
</evidence>
<name>A0A9Q0LU35_ANAIG</name>
<dbReference type="InterPro" id="IPR017916">
    <property type="entry name" value="SB_dom"/>
</dbReference>
<evidence type="ECO:0000256" key="6">
    <source>
        <dbReference type="ARBA" id="ARBA00023054"/>
    </source>
</evidence>
<evidence type="ECO:0000256" key="2">
    <source>
        <dbReference type="ARBA" id="ARBA00009594"/>
    </source>
</evidence>
<dbReference type="GO" id="GO:0043130">
    <property type="term" value="F:ubiquitin binding"/>
    <property type="evidence" value="ECO:0007669"/>
    <property type="project" value="TreeGrafter"/>
</dbReference>
<dbReference type="PANTHER" id="PTHR23306">
    <property type="entry name" value="TUMOR SUSCEPTIBILITY GENE 101 PROTEIN-RELATED"/>
    <property type="match status" value="1"/>
</dbReference>
<evidence type="ECO:0000256" key="1">
    <source>
        <dbReference type="ARBA" id="ARBA00004177"/>
    </source>
</evidence>
<evidence type="ECO:0000256" key="4">
    <source>
        <dbReference type="ARBA" id="ARBA00022753"/>
    </source>
</evidence>
<dbReference type="PROSITE" id="PS50127">
    <property type="entry name" value="UBC_2"/>
    <property type="match status" value="1"/>
</dbReference>
<organism evidence="12 13">
    <name type="scientific">Anaeramoeba ignava</name>
    <name type="common">Anaerobic marine amoeba</name>
    <dbReference type="NCBI Taxonomy" id="1746090"/>
    <lineage>
        <taxon>Eukaryota</taxon>
        <taxon>Metamonada</taxon>
        <taxon>Anaeramoebidae</taxon>
        <taxon>Anaeramoeba</taxon>
    </lineage>
</organism>
<keyword evidence="4" id="KW-0967">Endosome</keyword>
<evidence type="ECO:0000256" key="8">
    <source>
        <dbReference type="SAM" id="MobiDB-lite"/>
    </source>
</evidence>
<dbReference type="InterPro" id="IPR008883">
    <property type="entry name" value="UEV_N"/>
</dbReference>
<dbReference type="EMBL" id="JAPDFW010000042">
    <property type="protein sequence ID" value="KAJ5079053.1"/>
    <property type="molecule type" value="Genomic_DNA"/>
</dbReference>
<dbReference type="PANTHER" id="PTHR23306:SF3">
    <property type="entry name" value="TUMOR SUPPRESSOR PROTEIN 101"/>
    <property type="match status" value="1"/>
</dbReference>
<evidence type="ECO:0000256" key="5">
    <source>
        <dbReference type="ARBA" id="ARBA00022927"/>
    </source>
</evidence>
<evidence type="ECO:0000313" key="13">
    <source>
        <dbReference type="Proteomes" id="UP001149090"/>
    </source>
</evidence>
<evidence type="ECO:0000256" key="3">
    <source>
        <dbReference type="ARBA" id="ARBA00022448"/>
    </source>
</evidence>
<dbReference type="Pfam" id="PF05743">
    <property type="entry name" value="UEV"/>
    <property type="match status" value="1"/>
</dbReference>
<dbReference type="Gene3D" id="6.10.140.820">
    <property type="match status" value="1"/>
</dbReference>
<dbReference type="Pfam" id="PF09454">
    <property type="entry name" value="Vps23_core"/>
    <property type="match status" value="1"/>
</dbReference>
<dbReference type="InterPro" id="IPR037202">
    <property type="entry name" value="ESCRT_assembly_dom"/>
</dbReference>
<dbReference type="InterPro" id="IPR000608">
    <property type="entry name" value="UBC"/>
</dbReference>
<keyword evidence="13" id="KW-1185">Reference proteome</keyword>
<dbReference type="PROSITE" id="PS51312">
    <property type="entry name" value="SB"/>
    <property type="match status" value="1"/>
</dbReference>
<proteinExistence type="inferred from homology"/>
<reference evidence="12" key="1">
    <citation type="submission" date="2022-10" db="EMBL/GenBank/DDBJ databases">
        <title>Novel sulphate-reducing endosymbionts in the free-living metamonad Anaeramoeba.</title>
        <authorList>
            <person name="Jerlstrom-Hultqvist J."/>
            <person name="Cepicka I."/>
            <person name="Gallot-Lavallee L."/>
            <person name="Salas-Leiva D."/>
            <person name="Curtis B.A."/>
            <person name="Zahonova K."/>
            <person name="Pipaliya S."/>
            <person name="Dacks J."/>
            <person name="Roger A.J."/>
        </authorList>
    </citation>
    <scope>NUCLEOTIDE SEQUENCE</scope>
    <source>
        <strain evidence="12">BMAN</strain>
    </source>
</reference>
<dbReference type="SUPFAM" id="SSF140111">
    <property type="entry name" value="Endosomal sorting complex assembly domain"/>
    <property type="match status" value="1"/>
</dbReference>
<dbReference type="InterPro" id="IPR016135">
    <property type="entry name" value="UBQ-conjugating_enzyme/RWD"/>
</dbReference>
<evidence type="ECO:0000313" key="12">
    <source>
        <dbReference type="EMBL" id="KAJ5079053.1"/>
    </source>
</evidence>
<evidence type="ECO:0000259" key="9">
    <source>
        <dbReference type="PROSITE" id="PS50127"/>
    </source>
</evidence>
<dbReference type="GO" id="GO:0008333">
    <property type="term" value="P:endosome to lysosome transport"/>
    <property type="evidence" value="ECO:0007669"/>
    <property type="project" value="TreeGrafter"/>
</dbReference>
<dbReference type="GO" id="GO:0000813">
    <property type="term" value="C:ESCRT I complex"/>
    <property type="evidence" value="ECO:0007669"/>
    <property type="project" value="TreeGrafter"/>
</dbReference>
<comment type="caution">
    <text evidence="12">The sequence shown here is derived from an EMBL/GenBank/DDBJ whole genome shotgun (WGS) entry which is preliminary data.</text>
</comment>
<feature type="domain" description="SB" evidence="10">
    <location>
        <begin position="287"/>
        <end position="355"/>
    </location>
</feature>
<dbReference type="AlphaFoldDB" id="A0A9Q0LU35"/>
<protein>
    <submittedName>
        <fullName evidence="12">Tumor suppressor protein</fullName>
    </submittedName>
</protein>
<feature type="region of interest" description="Disordered" evidence="8">
    <location>
        <begin position="158"/>
        <end position="193"/>
    </location>
</feature>
<keyword evidence="5 7" id="KW-0653">Protein transport</keyword>
<comment type="similarity">
    <text evidence="2">Belongs to the ubiquitin-conjugating enzyme family. UEV subfamily.</text>
</comment>
<dbReference type="SUPFAM" id="SSF54495">
    <property type="entry name" value="UBC-like"/>
    <property type="match status" value="1"/>
</dbReference>
<feature type="compositionally biased region" description="Low complexity" evidence="8">
    <location>
        <begin position="161"/>
        <end position="193"/>
    </location>
</feature>
<dbReference type="OrthoDB" id="306304at2759"/>
<dbReference type="Gene3D" id="3.10.110.10">
    <property type="entry name" value="Ubiquitin Conjugating Enzyme"/>
    <property type="match status" value="1"/>
</dbReference>
<dbReference type="Proteomes" id="UP001149090">
    <property type="component" value="Unassembled WGS sequence"/>
</dbReference>
<gene>
    <name evidence="12" type="ORF">M0811_14666</name>
</gene>
<comment type="subcellular location">
    <subcellularLocation>
        <location evidence="1">Endosome</location>
    </subcellularLocation>
</comment>
<feature type="domain" description="UEV" evidence="11">
    <location>
        <begin position="1"/>
        <end position="142"/>
    </location>
</feature>
<dbReference type="GO" id="GO:0015031">
    <property type="term" value="P:protein transport"/>
    <property type="evidence" value="ECO:0007669"/>
    <property type="project" value="UniProtKB-UniRule"/>
</dbReference>
<evidence type="ECO:0000256" key="7">
    <source>
        <dbReference type="PROSITE-ProRule" id="PRU00644"/>
    </source>
</evidence>
<accession>A0A9Q0LU35</accession>
<dbReference type="PROSITE" id="PS51322">
    <property type="entry name" value="UEV"/>
    <property type="match status" value="1"/>
</dbReference>
<feature type="domain" description="UBC core" evidence="9">
    <location>
        <begin position="14"/>
        <end position="180"/>
    </location>
</feature>
<evidence type="ECO:0000259" key="11">
    <source>
        <dbReference type="PROSITE" id="PS51322"/>
    </source>
</evidence>
<keyword evidence="6" id="KW-0175">Coiled coil</keyword>
<keyword evidence="3 7" id="KW-0813">Transport</keyword>
<dbReference type="InterPro" id="IPR052070">
    <property type="entry name" value="ESCRT-I_UEV_domain"/>
</dbReference>
<sequence>MDSIQEILKTVKMNNSNKIKQDLKQLLKKYEDFSLYSAQLQKNGQVIPCVASGGPLKIHHQGSTLPIPVQLFFSPDYPKVSPVIYITIPPDMIFVSNEHVRGDGRVQVPSLKNWTNNSKLINILKEMEIQREIEKGNLIDLDNLDDIEDLINENENENKNENQNQNQNQNLNQNLNQNQNQNQNPNKKTIPKSVLKKKLKKKILKNLSSIDQEINNLNRELGELESKKFSLQKEFNTISEKYEKKLEQEEKAKKVIAKNEKRISHLIKKKEEEEANFNIDEATKSNDIPFEQLQELQAKQQTIEDTIFFLDYFLKNGKIDFQDYLKHLRSISRSLYLKQMHAKKIKKSIVETQLN</sequence>